<dbReference type="Proteomes" id="UP000799421">
    <property type="component" value="Unassembled WGS sequence"/>
</dbReference>
<evidence type="ECO:0000256" key="1">
    <source>
        <dbReference type="SAM" id="MobiDB-lite"/>
    </source>
</evidence>
<sequence length="95" mass="10343">MSLGENSNMFRSECTVNCEIADPTFQRAAGAEAGAQTRSPKGEAAARSKKDPRASVKQLTAESQAKLPRKERKTLGVAIGLPWMRVRSGPKRSKR</sequence>
<dbReference type="AlphaFoldDB" id="A0A6A7C4W3"/>
<feature type="region of interest" description="Disordered" evidence="1">
    <location>
        <begin position="29"/>
        <end position="73"/>
    </location>
</feature>
<evidence type="ECO:0000313" key="3">
    <source>
        <dbReference type="Proteomes" id="UP000799421"/>
    </source>
</evidence>
<organism evidence="2 3">
    <name type="scientific">Piedraia hortae CBS 480.64</name>
    <dbReference type="NCBI Taxonomy" id="1314780"/>
    <lineage>
        <taxon>Eukaryota</taxon>
        <taxon>Fungi</taxon>
        <taxon>Dikarya</taxon>
        <taxon>Ascomycota</taxon>
        <taxon>Pezizomycotina</taxon>
        <taxon>Dothideomycetes</taxon>
        <taxon>Dothideomycetidae</taxon>
        <taxon>Capnodiales</taxon>
        <taxon>Piedraiaceae</taxon>
        <taxon>Piedraia</taxon>
    </lineage>
</organism>
<protein>
    <submittedName>
        <fullName evidence="2">Uncharacterized protein</fullName>
    </submittedName>
</protein>
<name>A0A6A7C4W3_9PEZI</name>
<accession>A0A6A7C4W3</accession>
<evidence type="ECO:0000313" key="2">
    <source>
        <dbReference type="EMBL" id="KAF2862626.1"/>
    </source>
</evidence>
<feature type="compositionally biased region" description="Basic and acidic residues" evidence="1">
    <location>
        <begin position="40"/>
        <end position="54"/>
    </location>
</feature>
<keyword evidence="3" id="KW-1185">Reference proteome</keyword>
<reference evidence="2" key="1">
    <citation type="journal article" date="2020" name="Stud. Mycol.">
        <title>101 Dothideomycetes genomes: a test case for predicting lifestyles and emergence of pathogens.</title>
        <authorList>
            <person name="Haridas S."/>
            <person name="Albert R."/>
            <person name="Binder M."/>
            <person name="Bloem J."/>
            <person name="Labutti K."/>
            <person name="Salamov A."/>
            <person name="Andreopoulos B."/>
            <person name="Baker S."/>
            <person name="Barry K."/>
            <person name="Bills G."/>
            <person name="Bluhm B."/>
            <person name="Cannon C."/>
            <person name="Castanera R."/>
            <person name="Culley D."/>
            <person name="Daum C."/>
            <person name="Ezra D."/>
            <person name="Gonzalez J."/>
            <person name="Henrissat B."/>
            <person name="Kuo A."/>
            <person name="Liang C."/>
            <person name="Lipzen A."/>
            <person name="Lutzoni F."/>
            <person name="Magnuson J."/>
            <person name="Mondo S."/>
            <person name="Nolan M."/>
            <person name="Ohm R."/>
            <person name="Pangilinan J."/>
            <person name="Park H.-J."/>
            <person name="Ramirez L."/>
            <person name="Alfaro M."/>
            <person name="Sun H."/>
            <person name="Tritt A."/>
            <person name="Yoshinaga Y."/>
            <person name="Zwiers L.-H."/>
            <person name="Turgeon B."/>
            <person name="Goodwin S."/>
            <person name="Spatafora J."/>
            <person name="Crous P."/>
            <person name="Grigoriev I."/>
        </authorList>
    </citation>
    <scope>NUCLEOTIDE SEQUENCE</scope>
    <source>
        <strain evidence="2">CBS 480.64</strain>
    </source>
</reference>
<gene>
    <name evidence="2" type="ORF">K470DRAFT_255909</name>
</gene>
<dbReference type="EMBL" id="MU005965">
    <property type="protein sequence ID" value="KAF2862626.1"/>
    <property type="molecule type" value="Genomic_DNA"/>
</dbReference>
<proteinExistence type="predicted"/>